<dbReference type="HAMAP" id="MF_00096">
    <property type="entry name" value="MutS"/>
    <property type="match status" value="1"/>
</dbReference>
<comment type="caution">
    <text evidence="13">The sequence shown here is derived from an EMBL/GenBank/DDBJ whole genome shotgun (WGS) entry which is preliminary data.</text>
</comment>
<dbReference type="SUPFAM" id="SSF53150">
    <property type="entry name" value="DNA repair protein MutS, domain II"/>
    <property type="match status" value="1"/>
</dbReference>
<dbReference type="GO" id="GO:0003684">
    <property type="term" value="F:damaged DNA binding"/>
    <property type="evidence" value="ECO:0007669"/>
    <property type="project" value="UniProtKB-UniRule"/>
</dbReference>
<dbReference type="Pfam" id="PF05190">
    <property type="entry name" value="MutS_IV"/>
    <property type="match status" value="1"/>
</dbReference>
<dbReference type="InterPro" id="IPR045076">
    <property type="entry name" value="MutS"/>
</dbReference>
<evidence type="ECO:0000313" key="13">
    <source>
        <dbReference type="EMBL" id="MDK7186490.1"/>
    </source>
</evidence>
<dbReference type="FunFam" id="3.40.50.300:FF:000870">
    <property type="entry name" value="MutS protein homolog 4"/>
    <property type="match status" value="1"/>
</dbReference>
<dbReference type="Gene3D" id="3.40.1170.10">
    <property type="entry name" value="DNA repair protein MutS, domain I"/>
    <property type="match status" value="1"/>
</dbReference>
<dbReference type="PANTHER" id="PTHR11361">
    <property type="entry name" value="DNA MISMATCH REPAIR PROTEIN MUTS FAMILY MEMBER"/>
    <property type="match status" value="1"/>
</dbReference>
<dbReference type="SUPFAM" id="SSF48334">
    <property type="entry name" value="DNA repair protein MutS, domain III"/>
    <property type="match status" value="1"/>
</dbReference>
<dbReference type="GO" id="GO:0030983">
    <property type="term" value="F:mismatched DNA binding"/>
    <property type="evidence" value="ECO:0007669"/>
    <property type="project" value="InterPro"/>
</dbReference>
<evidence type="ECO:0000256" key="9">
    <source>
        <dbReference type="HAMAP-Rule" id="MF_00096"/>
    </source>
</evidence>
<keyword evidence="6 9" id="KW-0238">DNA-binding</keyword>
<dbReference type="InterPro" id="IPR036678">
    <property type="entry name" value="MutS_con_dom_sf"/>
</dbReference>
<dbReference type="Pfam" id="PF01624">
    <property type="entry name" value="MutS_I"/>
    <property type="match status" value="1"/>
</dbReference>
<keyword evidence="7 9" id="KW-0234">DNA repair</keyword>
<dbReference type="SMART" id="SM00534">
    <property type="entry name" value="MUTSac"/>
    <property type="match status" value="1"/>
</dbReference>
<accession>A0AAJ1Q2X1</accession>
<dbReference type="NCBIfam" id="TIGR01070">
    <property type="entry name" value="mutS1"/>
    <property type="match status" value="1"/>
</dbReference>
<evidence type="ECO:0000256" key="7">
    <source>
        <dbReference type="ARBA" id="ARBA00023204"/>
    </source>
</evidence>
<sequence>MTKSKETPMMQQYFSIKNQYPDTILFFRLGDFYEMFYDDALLASRILEITLTSRNKKADDPIPMCGVPFHSATDYIRRLVKEGYKVAICEQLEDPRSTKGMVKRDVVKVITPGTILVENAVSQKENNYLITLFNRQSTYYLAYCDLSTGESRITSTKDWTQCISEFQTIDPSEWVYDPEDYNGLDEQAFNELKSKTKAYPSAFHKSDENSSSVLKMESDQGVETEDQSKVLDYLSAYLYATAKQSLDHMQKVQAYELSQYLQMNPYTKSQLELTESLRTQKKKGSLLWLLDQTQTAMGGRLLHQWLDKPLLFKQPLMDRHLKVAALMDHYFARLDIQEHLKKVYDLERLVTKISMQSVNAREMTQLKRSLAALPAINKALESINQDIQQNGREPFVLLNDFTSLRILLDQALVDDPPISITEGGFIRTGYDEELDDYHQALEHGQEWLLELQERERQHTGLKTLKVGYNKVFGYYIEISRLQAGQLDDERYIRKQTLANSERFITEELKSMEERILQAQEKAVQLEYALFVDLREKINQYKEALQELAKNLASLDVLAGFASLSESNHYVQAEISDCPKDVQLVESRHPVLEQLIGSELFVANDLSLTPDQFVLLLTGPNMSGKSTYMRQVAYAVIMNQIGCFVPAKKARLPLVDQIFTRIGSSDDLSAGQSTFMVEMIETNYALANATNRSLILFDEIGRGTATFDGIALAQAILYYICQKVEAMTIFSTHYHELVDLEDQLTPLVNIHVGAVEEHGNLVFLYKILKGPADKSYGIHVARLAGMPDELLDHSQEVLDELEEKAHHLWSKNAKNNEDSIIRRAQPTKQIKSTWLESSLEKLDLNQLTPLEALNRLAQWKNQLNQVKKEE</sequence>
<dbReference type="GO" id="GO:0006298">
    <property type="term" value="P:mismatch repair"/>
    <property type="evidence" value="ECO:0007669"/>
    <property type="project" value="UniProtKB-UniRule"/>
</dbReference>
<dbReference type="GO" id="GO:0005829">
    <property type="term" value="C:cytosol"/>
    <property type="evidence" value="ECO:0007669"/>
    <property type="project" value="TreeGrafter"/>
</dbReference>
<dbReference type="InterPro" id="IPR007696">
    <property type="entry name" value="DNA_mismatch_repair_MutS_core"/>
</dbReference>
<organism evidence="13 14">
    <name type="scientific">Facklamia hominis</name>
    <dbReference type="NCBI Taxonomy" id="178214"/>
    <lineage>
        <taxon>Bacteria</taxon>
        <taxon>Bacillati</taxon>
        <taxon>Bacillota</taxon>
        <taxon>Bacilli</taxon>
        <taxon>Lactobacillales</taxon>
        <taxon>Aerococcaceae</taxon>
        <taxon>Facklamia</taxon>
    </lineage>
</organism>
<evidence type="ECO:0000256" key="4">
    <source>
        <dbReference type="ARBA" id="ARBA00022763"/>
    </source>
</evidence>
<dbReference type="SMART" id="SM00533">
    <property type="entry name" value="MUTSd"/>
    <property type="match status" value="1"/>
</dbReference>
<dbReference type="SUPFAM" id="SSF55271">
    <property type="entry name" value="DNA repair protein MutS, domain I"/>
    <property type="match status" value="1"/>
</dbReference>
<dbReference type="GO" id="GO:0005524">
    <property type="term" value="F:ATP binding"/>
    <property type="evidence" value="ECO:0007669"/>
    <property type="project" value="UniProtKB-UniRule"/>
</dbReference>
<evidence type="ECO:0000256" key="5">
    <source>
        <dbReference type="ARBA" id="ARBA00022840"/>
    </source>
</evidence>
<dbReference type="Gene3D" id="3.30.420.110">
    <property type="entry name" value="MutS, connector domain"/>
    <property type="match status" value="1"/>
</dbReference>
<evidence type="ECO:0000256" key="10">
    <source>
        <dbReference type="RuleBase" id="RU003756"/>
    </source>
</evidence>
<dbReference type="InterPro" id="IPR005748">
    <property type="entry name" value="DNA_mismatch_repair_MutS"/>
</dbReference>
<dbReference type="Pfam" id="PF00488">
    <property type="entry name" value="MutS_V"/>
    <property type="match status" value="1"/>
</dbReference>
<dbReference type="Pfam" id="PF05192">
    <property type="entry name" value="MutS_III"/>
    <property type="match status" value="1"/>
</dbReference>
<feature type="domain" description="DNA mismatch repair proteins mutS family" evidence="12">
    <location>
        <begin position="692"/>
        <end position="708"/>
    </location>
</feature>
<dbReference type="AlphaFoldDB" id="A0AAJ1Q2X1"/>
<dbReference type="RefSeq" id="WP_285065158.1">
    <property type="nucleotide sequence ID" value="NZ_JASOOE010000001.1"/>
</dbReference>
<evidence type="ECO:0000256" key="3">
    <source>
        <dbReference type="ARBA" id="ARBA00022741"/>
    </source>
</evidence>
<keyword evidence="3 9" id="KW-0547">Nucleotide-binding</keyword>
<reference evidence="13" key="1">
    <citation type="submission" date="2023-05" db="EMBL/GenBank/DDBJ databases">
        <title>Cataloging the Phylogenetic Diversity of Human Bladder Bacteria.</title>
        <authorList>
            <person name="Du J."/>
        </authorList>
    </citation>
    <scope>NUCLEOTIDE SEQUENCE</scope>
    <source>
        <strain evidence="13">UMB1231</strain>
    </source>
</reference>
<evidence type="ECO:0000256" key="1">
    <source>
        <dbReference type="ARBA" id="ARBA00006271"/>
    </source>
</evidence>
<dbReference type="InterPro" id="IPR007695">
    <property type="entry name" value="DNA_mismatch_repair_MutS-lik_N"/>
</dbReference>
<dbReference type="CDD" id="cd03284">
    <property type="entry name" value="ABC_MutS1"/>
    <property type="match status" value="1"/>
</dbReference>
<comment type="similarity">
    <text evidence="1 9 10">Belongs to the DNA mismatch repair MutS family.</text>
</comment>
<evidence type="ECO:0000256" key="8">
    <source>
        <dbReference type="ARBA" id="ARBA00024647"/>
    </source>
</evidence>
<dbReference type="InterPro" id="IPR007861">
    <property type="entry name" value="DNA_mismatch_repair_MutS_clamp"/>
</dbReference>
<dbReference type="PANTHER" id="PTHR11361:SF34">
    <property type="entry name" value="DNA MISMATCH REPAIR PROTEIN MSH1, MITOCHONDRIAL"/>
    <property type="match status" value="1"/>
</dbReference>
<dbReference type="Gene3D" id="1.10.1420.10">
    <property type="match status" value="2"/>
</dbReference>
<comment type="function">
    <text evidence="8 9">This protein is involved in the repair of mismatches in DNA. It is possible that it carries out the mismatch recognition step. This protein has a weak ATPase activity.</text>
</comment>
<dbReference type="InterPro" id="IPR027417">
    <property type="entry name" value="P-loop_NTPase"/>
</dbReference>
<dbReference type="PIRSF" id="PIRSF037677">
    <property type="entry name" value="DNA_mis_repair_Msh6"/>
    <property type="match status" value="1"/>
</dbReference>
<evidence type="ECO:0000259" key="12">
    <source>
        <dbReference type="PROSITE" id="PS00486"/>
    </source>
</evidence>
<evidence type="ECO:0000313" key="14">
    <source>
        <dbReference type="Proteomes" id="UP001229251"/>
    </source>
</evidence>
<protein>
    <recommendedName>
        <fullName evidence="2 9">DNA mismatch repair protein MutS</fullName>
    </recommendedName>
</protein>
<keyword evidence="4 9" id="KW-0227">DNA damage</keyword>
<feature type="binding site" evidence="9">
    <location>
        <begin position="618"/>
        <end position="625"/>
    </location>
    <ligand>
        <name>ATP</name>
        <dbReference type="ChEBI" id="CHEBI:30616"/>
    </ligand>
</feature>
<dbReference type="InterPro" id="IPR017261">
    <property type="entry name" value="DNA_mismatch_repair_MutS/MSH"/>
</dbReference>
<dbReference type="PROSITE" id="PS00486">
    <property type="entry name" value="DNA_MISMATCH_REPAIR_2"/>
    <property type="match status" value="1"/>
</dbReference>
<evidence type="ECO:0000256" key="6">
    <source>
        <dbReference type="ARBA" id="ARBA00023125"/>
    </source>
</evidence>
<dbReference type="InterPro" id="IPR007860">
    <property type="entry name" value="DNA_mmatch_repair_MutS_con_dom"/>
</dbReference>
<dbReference type="FunFam" id="3.40.1170.10:FF:000001">
    <property type="entry name" value="DNA mismatch repair protein MutS"/>
    <property type="match status" value="1"/>
</dbReference>
<dbReference type="Proteomes" id="UP001229251">
    <property type="component" value="Unassembled WGS sequence"/>
</dbReference>
<proteinExistence type="inferred from homology"/>
<dbReference type="Pfam" id="PF05188">
    <property type="entry name" value="MutS_II"/>
    <property type="match status" value="1"/>
</dbReference>
<keyword evidence="5 9" id="KW-0067">ATP-binding</keyword>
<dbReference type="InterPro" id="IPR036187">
    <property type="entry name" value="DNA_mismatch_repair_MutS_sf"/>
</dbReference>
<dbReference type="FunFam" id="1.10.1420.10:FF:000001">
    <property type="entry name" value="DNA mismatch repair protein MutS"/>
    <property type="match status" value="1"/>
</dbReference>
<dbReference type="Gene3D" id="3.40.50.300">
    <property type="entry name" value="P-loop containing nucleotide triphosphate hydrolases"/>
    <property type="match status" value="1"/>
</dbReference>
<dbReference type="EMBL" id="JASOOE010000001">
    <property type="protein sequence ID" value="MDK7186490.1"/>
    <property type="molecule type" value="Genomic_DNA"/>
</dbReference>
<evidence type="ECO:0000256" key="2">
    <source>
        <dbReference type="ARBA" id="ARBA00021982"/>
    </source>
</evidence>
<gene>
    <name evidence="9 13" type="primary">mutS</name>
    <name evidence="13" type="ORF">QP433_00665</name>
</gene>
<name>A0AAJ1Q2X1_9LACT</name>
<dbReference type="NCBIfam" id="NF003810">
    <property type="entry name" value="PRK05399.1"/>
    <property type="match status" value="1"/>
</dbReference>
<keyword evidence="11" id="KW-0175">Coiled coil</keyword>
<dbReference type="InterPro" id="IPR000432">
    <property type="entry name" value="DNA_mismatch_repair_MutS_C"/>
</dbReference>
<dbReference type="SUPFAM" id="SSF52540">
    <property type="entry name" value="P-loop containing nucleoside triphosphate hydrolases"/>
    <property type="match status" value="1"/>
</dbReference>
<feature type="coiled-coil region" evidence="11">
    <location>
        <begin position="501"/>
        <end position="557"/>
    </location>
</feature>
<dbReference type="GO" id="GO:0140664">
    <property type="term" value="F:ATP-dependent DNA damage sensor activity"/>
    <property type="evidence" value="ECO:0007669"/>
    <property type="project" value="InterPro"/>
</dbReference>
<evidence type="ECO:0000256" key="11">
    <source>
        <dbReference type="SAM" id="Coils"/>
    </source>
</evidence>
<dbReference type="InterPro" id="IPR016151">
    <property type="entry name" value="DNA_mismatch_repair_MutS_N"/>
</dbReference>